<organism evidence="12 13">
    <name type="scientific">Popillia japonica</name>
    <name type="common">Japanese beetle</name>
    <dbReference type="NCBI Taxonomy" id="7064"/>
    <lineage>
        <taxon>Eukaryota</taxon>
        <taxon>Metazoa</taxon>
        <taxon>Ecdysozoa</taxon>
        <taxon>Arthropoda</taxon>
        <taxon>Hexapoda</taxon>
        <taxon>Insecta</taxon>
        <taxon>Pterygota</taxon>
        <taxon>Neoptera</taxon>
        <taxon>Endopterygota</taxon>
        <taxon>Coleoptera</taxon>
        <taxon>Polyphaga</taxon>
        <taxon>Scarabaeiformia</taxon>
        <taxon>Scarabaeidae</taxon>
        <taxon>Rutelinae</taxon>
        <taxon>Popillia</taxon>
    </lineage>
</organism>
<dbReference type="CDD" id="cd05009">
    <property type="entry name" value="SIS_GlmS_GlmD_2"/>
    <property type="match status" value="1"/>
</dbReference>
<keyword evidence="8" id="KW-0315">Glutamine amidotransferase</keyword>
<evidence type="ECO:0000259" key="10">
    <source>
        <dbReference type="PROSITE" id="PS51278"/>
    </source>
</evidence>
<proteinExistence type="predicted"/>
<comment type="pathway">
    <text evidence="2">Nucleotide-sugar biosynthesis; UDP-N-acetyl-alpha-D-glucosamine biosynthesis; alpha-D-glucosamine 6-phosphate from D-fructose 6-phosphate: step 1/1.</text>
</comment>
<dbReference type="EMBL" id="JASPKY010000172">
    <property type="protein sequence ID" value="KAK9728163.1"/>
    <property type="molecule type" value="Genomic_DNA"/>
</dbReference>
<dbReference type="AlphaFoldDB" id="A0AAW1L4K4"/>
<dbReference type="GO" id="GO:0006047">
    <property type="term" value="P:UDP-N-acetylglucosamine metabolic process"/>
    <property type="evidence" value="ECO:0007669"/>
    <property type="project" value="TreeGrafter"/>
</dbReference>
<evidence type="ECO:0000256" key="2">
    <source>
        <dbReference type="ARBA" id="ARBA00004775"/>
    </source>
</evidence>
<dbReference type="InterPro" id="IPR001347">
    <property type="entry name" value="SIS_dom"/>
</dbReference>
<dbReference type="PANTHER" id="PTHR10937:SF0">
    <property type="entry name" value="GLUTAMINE--FRUCTOSE-6-PHOSPHATE TRANSAMINASE (ISOMERIZING)"/>
    <property type="match status" value="1"/>
</dbReference>
<dbReference type="Proteomes" id="UP001458880">
    <property type="component" value="Unassembled WGS sequence"/>
</dbReference>
<name>A0AAW1L4K4_POPJA</name>
<dbReference type="SUPFAM" id="SSF53697">
    <property type="entry name" value="SIS domain"/>
    <property type="match status" value="1"/>
</dbReference>
<dbReference type="CDD" id="cd05008">
    <property type="entry name" value="SIS_GlmS_GlmD_1"/>
    <property type="match status" value="1"/>
</dbReference>
<reference evidence="12" key="1">
    <citation type="submission" date="2023-05" db="EMBL/GenBank/DDBJ databases">
        <authorList>
            <person name="Nardi F."/>
            <person name="Carapelli A."/>
            <person name="Cucini C."/>
        </authorList>
    </citation>
    <scope>NUCLEOTIDE SEQUENCE</scope>
    <source>
        <strain evidence="12">DMR45628</strain>
        <tissue evidence="12">Testes</tissue>
    </source>
</reference>
<evidence type="ECO:0000256" key="1">
    <source>
        <dbReference type="ARBA" id="ARBA00001031"/>
    </source>
</evidence>
<comment type="caution">
    <text evidence="12">The sequence shown here is derived from an EMBL/GenBank/DDBJ whole genome shotgun (WGS) entry which is preliminary data.</text>
</comment>
<dbReference type="EC" id="2.6.1.16" evidence="3"/>
<reference evidence="12 13" key="2">
    <citation type="journal article" date="2024" name="BMC Genomics">
        <title>De novo assembly and annotation of Popillia japonica's genome with initial clues to its potential as an invasive pest.</title>
        <authorList>
            <person name="Cucini C."/>
            <person name="Boschi S."/>
            <person name="Funari R."/>
            <person name="Cardaioli E."/>
            <person name="Iannotti N."/>
            <person name="Marturano G."/>
            <person name="Paoli F."/>
            <person name="Bruttini M."/>
            <person name="Carapelli A."/>
            <person name="Frati F."/>
            <person name="Nardi F."/>
        </authorList>
    </citation>
    <scope>NUCLEOTIDE SEQUENCE [LARGE SCALE GENOMIC DNA]</scope>
    <source>
        <strain evidence="12">DMR45628</strain>
    </source>
</reference>
<feature type="region of interest" description="Disordered" evidence="9">
    <location>
        <begin position="224"/>
        <end position="267"/>
    </location>
</feature>
<gene>
    <name evidence="12" type="ORF">QE152_g18118</name>
</gene>
<sequence>MCGIFGYINYLTPKSRKEILELLVNGLKRLEYRGYDSAGVAIDGADSKNMALIKKTGKVKQLEEEIASRSVDLDMDGTIDIHCGIAHTRWATHGVPSEINSHPQRSDTENGFMVVHNGIVTNYKEVKTFLQNKGYFFESDTDTEIIAKLIYHFHKLHPTYSFRELVEQVVQQIEGAFALCFKSKHFPGECVATRRGSPLLVGIKTKNRLSTDYVPILYGKDDTSSKQDAKPLKVYEVPEKKESDKSHAEHRPHGRSEVPVLPRSESTADIQPLEDNEVEYFFASDASAVIEHTNRVIYFEDDDVAAVQNGALSIHRLRRSLDDPHAREITTLKMELQQIMKGNYSHFMQKEIFEQPESVVNTMRGRVNFENHTVTLGGIKDYVSEIKRCRRLMLIGCGTSYHSAIATRQLLEELTELPVMVELASDFLDRTTPVFRDDVCFFISQSGETADTLMALRYCKQRGALIVGITNTVGSSICRESHCGVHINAGPEIGVASTKAYTSQFISLVMFALVMSEDRMSLANRRREIIEGLRKIDDQIKEVLKLDPKVEELAKDLYQQKSLLIMGRGFNFATCLEGALKVKELTYMHSEGIMAGELKHGPLALIDDQMPIMMIVMRDPVYIKCMNALQQVRSRDGRPIIICEEGDNETAKLACKSLQVPHTLPHCYVERLQRGLSKKSGKECNRRIRG</sequence>
<dbReference type="GO" id="GO:0006487">
    <property type="term" value="P:protein N-linked glycosylation"/>
    <property type="evidence" value="ECO:0007669"/>
    <property type="project" value="TreeGrafter"/>
</dbReference>
<feature type="domain" description="SIS" evidence="11">
    <location>
        <begin position="382"/>
        <end position="522"/>
    </location>
</feature>
<evidence type="ECO:0000256" key="9">
    <source>
        <dbReference type="SAM" id="MobiDB-lite"/>
    </source>
</evidence>
<dbReference type="FunFam" id="3.40.50.10490:FF:000001">
    <property type="entry name" value="Glutamine--fructose-6-phosphate aminotransferase [isomerizing]"/>
    <property type="match status" value="1"/>
</dbReference>
<evidence type="ECO:0000256" key="6">
    <source>
        <dbReference type="ARBA" id="ARBA00022679"/>
    </source>
</evidence>
<keyword evidence="5" id="KW-0032">Aminotransferase</keyword>
<dbReference type="PANTHER" id="PTHR10937">
    <property type="entry name" value="GLUCOSAMINE--FRUCTOSE-6-PHOSPHATE AMINOTRANSFERASE, ISOMERIZING"/>
    <property type="match status" value="1"/>
</dbReference>
<keyword evidence="7" id="KW-0677">Repeat</keyword>
<dbReference type="InterPro" id="IPR046348">
    <property type="entry name" value="SIS_dom_sf"/>
</dbReference>
<evidence type="ECO:0000313" key="13">
    <source>
        <dbReference type="Proteomes" id="UP001458880"/>
    </source>
</evidence>
<dbReference type="PROSITE" id="PS51278">
    <property type="entry name" value="GATASE_TYPE_2"/>
    <property type="match status" value="1"/>
</dbReference>
<dbReference type="SUPFAM" id="SSF56235">
    <property type="entry name" value="N-terminal nucleophile aminohydrolases (Ntn hydrolases)"/>
    <property type="match status" value="1"/>
</dbReference>
<dbReference type="GO" id="GO:0004360">
    <property type="term" value="F:glutamine-fructose-6-phosphate transaminase (isomerizing) activity"/>
    <property type="evidence" value="ECO:0007669"/>
    <property type="project" value="UniProtKB-EC"/>
</dbReference>
<evidence type="ECO:0000313" key="12">
    <source>
        <dbReference type="EMBL" id="KAK9728163.1"/>
    </source>
</evidence>
<feature type="domain" description="Glutamine amidotransferase type-2" evidence="10">
    <location>
        <begin position="2"/>
        <end position="310"/>
    </location>
</feature>
<dbReference type="GO" id="GO:0006002">
    <property type="term" value="P:fructose 6-phosphate metabolic process"/>
    <property type="evidence" value="ECO:0007669"/>
    <property type="project" value="TreeGrafter"/>
</dbReference>
<dbReference type="InterPro" id="IPR047084">
    <property type="entry name" value="GFAT_N"/>
</dbReference>
<protein>
    <recommendedName>
        <fullName evidence="3">glutamine--fructose-6-phosphate transaminase (isomerizing)</fullName>
        <ecNumber evidence="3">2.6.1.16</ecNumber>
    </recommendedName>
</protein>
<evidence type="ECO:0000256" key="7">
    <source>
        <dbReference type="ARBA" id="ARBA00022737"/>
    </source>
</evidence>
<dbReference type="Gene3D" id="3.60.20.10">
    <property type="entry name" value="Glutamine Phosphoribosylpyrophosphate, subunit 1, domain 1"/>
    <property type="match status" value="1"/>
</dbReference>
<dbReference type="FunFam" id="3.40.50.10490:FF:000126">
    <property type="entry name" value="Glutamine--fructose-6-phosphate aminotransferase [isomerizing] 1"/>
    <property type="match status" value="1"/>
</dbReference>
<dbReference type="Pfam" id="PF13522">
    <property type="entry name" value="GATase_6"/>
    <property type="match status" value="1"/>
</dbReference>
<accession>A0AAW1L4K4</accession>
<dbReference type="InterPro" id="IPR029055">
    <property type="entry name" value="Ntn_hydrolases_N"/>
</dbReference>
<comment type="catalytic activity">
    <reaction evidence="1">
        <text>D-fructose 6-phosphate + L-glutamine = D-glucosamine 6-phosphate + L-glutamate</text>
        <dbReference type="Rhea" id="RHEA:13237"/>
        <dbReference type="ChEBI" id="CHEBI:29985"/>
        <dbReference type="ChEBI" id="CHEBI:58359"/>
        <dbReference type="ChEBI" id="CHEBI:58725"/>
        <dbReference type="ChEBI" id="CHEBI:61527"/>
        <dbReference type="EC" id="2.6.1.16"/>
    </reaction>
</comment>
<keyword evidence="13" id="KW-1185">Reference proteome</keyword>
<dbReference type="InterPro" id="IPR035490">
    <property type="entry name" value="GlmS/FrlB_SIS"/>
</dbReference>
<evidence type="ECO:0000256" key="3">
    <source>
        <dbReference type="ARBA" id="ARBA00012916"/>
    </source>
</evidence>
<dbReference type="CDD" id="cd00714">
    <property type="entry name" value="GFAT"/>
    <property type="match status" value="1"/>
</dbReference>
<dbReference type="GO" id="GO:0097367">
    <property type="term" value="F:carbohydrate derivative binding"/>
    <property type="evidence" value="ECO:0007669"/>
    <property type="project" value="InterPro"/>
</dbReference>
<feature type="compositionally biased region" description="Basic and acidic residues" evidence="9">
    <location>
        <begin position="224"/>
        <end position="256"/>
    </location>
</feature>
<evidence type="ECO:0000256" key="8">
    <source>
        <dbReference type="ARBA" id="ARBA00022962"/>
    </source>
</evidence>
<keyword evidence="4" id="KW-0597">Phosphoprotein</keyword>
<evidence type="ECO:0000256" key="5">
    <source>
        <dbReference type="ARBA" id="ARBA00022576"/>
    </source>
</evidence>
<dbReference type="InterPro" id="IPR035466">
    <property type="entry name" value="GlmS/AgaS_SIS"/>
</dbReference>
<dbReference type="Gene3D" id="3.40.50.10490">
    <property type="entry name" value="Glucose-6-phosphate isomerase like protein, domain 1"/>
    <property type="match status" value="2"/>
</dbReference>
<evidence type="ECO:0000256" key="4">
    <source>
        <dbReference type="ARBA" id="ARBA00022553"/>
    </source>
</evidence>
<keyword evidence="6" id="KW-0808">Transferase</keyword>
<dbReference type="InterPro" id="IPR017932">
    <property type="entry name" value="GATase_2_dom"/>
</dbReference>
<dbReference type="FunFam" id="3.60.20.10:FF:000042">
    <property type="entry name" value="Glutamine--fructose-6-phosphate aminotransferase [isomerizing]"/>
    <property type="match status" value="1"/>
</dbReference>
<feature type="domain" description="SIS" evidence="11">
    <location>
        <begin position="553"/>
        <end position="690"/>
    </location>
</feature>
<dbReference type="PROSITE" id="PS51464">
    <property type="entry name" value="SIS"/>
    <property type="match status" value="2"/>
</dbReference>
<dbReference type="EMBL" id="JASPKY010000172">
    <property type="protein sequence ID" value="KAK9728161.1"/>
    <property type="molecule type" value="Genomic_DNA"/>
</dbReference>
<dbReference type="Pfam" id="PF01380">
    <property type="entry name" value="SIS"/>
    <property type="match status" value="2"/>
</dbReference>
<evidence type="ECO:0000259" key="11">
    <source>
        <dbReference type="PROSITE" id="PS51464"/>
    </source>
</evidence>